<dbReference type="PANTHER" id="PTHR12992">
    <property type="entry name" value="NUDIX HYDROLASE"/>
    <property type="match status" value="1"/>
</dbReference>
<keyword evidence="4" id="KW-0378">Hydrolase</keyword>
<dbReference type="AlphaFoldDB" id="A0AB38YCN2"/>
<evidence type="ECO:0000313" key="8">
    <source>
        <dbReference type="EMBL" id="WLD57083.1"/>
    </source>
</evidence>
<comment type="cofactor">
    <cofactor evidence="2">
        <name>Mg(2+)</name>
        <dbReference type="ChEBI" id="CHEBI:18420"/>
    </cofactor>
</comment>
<accession>A0AB38YCN2</accession>
<sequence length="208" mass="24085">MNRQDTPQMPLDWQMLVSNYKGKTLPAVDRVAGVMLLLAPGEHGPELLFTQRALDLHSHPGEVSFPGGNVEDEDIDLYATALRETQEEVGLTEVPLRLARLDALYARSGILVEPHVAWLDHKPQLIACEDEVAEIFWVPMLDLVQIPPEYQLFERNGRQWQVPFFYYNDWKIWGMTGMILVNFINVVWQQKWPSFHEEWGKNPMDDTE</sequence>
<evidence type="ECO:0000256" key="3">
    <source>
        <dbReference type="ARBA" id="ARBA00022723"/>
    </source>
</evidence>
<evidence type="ECO:0000256" key="1">
    <source>
        <dbReference type="ARBA" id="ARBA00001936"/>
    </source>
</evidence>
<dbReference type="RefSeq" id="WP_304994370.1">
    <property type="nucleotide sequence ID" value="NZ_CP101717.1"/>
</dbReference>
<dbReference type="CDD" id="cd03426">
    <property type="entry name" value="NUDIX_CoAse_Nudt7"/>
    <property type="match status" value="1"/>
</dbReference>
<dbReference type="GO" id="GO:0010945">
    <property type="term" value="F:coenzyme A diphosphatase activity"/>
    <property type="evidence" value="ECO:0007669"/>
    <property type="project" value="InterPro"/>
</dbReference>
<keyword evidence="6" id="KW-0464">Manganese</keyword>
<keyword evidence="5" id="KW-0460">Magnesium</keyword>
<evidence type="ECO:0000256" key="2">
    <source>
        <dbReference type="ARBA" id="ARBA00001946"/>
    </source>
</evidence>
<dbReference type="PROSITE" id="PS51462">
    <property type="entry name" value="NUDIX"/>
    <property type="match status" value="1"/>
</dbReference>
<evidence type="ECO:0000256" key="6">
    <source>
        <dbReference type="ARBA" id="ARBA00023211"/>
    </source>
</evidence>
<comment type="cofactor">
    <cofactor evidence="1">
        <name>Mn(2+)</name>
        <dbReference type="ChEBI" id="CHEBI:29035"/>
    </cofactor>
</comment>
<evidence type="ECO:0000259" key="7">
    <source>
        <dbReference type="PROSITE" id="PS51462"/>
    </source>
</evidence>
<dbReference type="Pfam" id="PF00293">
    <property type="entry name" value="NUDIX"/>
    <property type="match status" value="1"/>
</dbReference>
<protein>
    <submittedName>
        <fullName evidence="8">CoA pyrophosphatase</fullName>
    </submittedName>
</protein>
<dbReference type="EMBL" id="CP101717">
    <property type="protein sequence ID" value="WLD57083.1"/>
    <property type="molecule type" value="Genomic_DNA"/>
</dbReference>
<evidence type="ECO:0000256" key="4">
    <source>
        <dbReference type="ARBA" id="ARBA00022801"/>
    </source>
</evidence>
<dbReference type="SUPFAM" id="SSF55811">
    <property type="entry name" value="Nudix"/>
    <property type="match status" value="1"/>
</dbReference>
<feature type="domain" description="Nudix hydrolase" evidence="7">
    <location>
        <begin position="27"/>
        <end position="163"/>
    </location>
</feature>
<organism evidence="8">
    <name type="scientific">Salinispirillum sp. LH 10-3-1</name>
    <dbReference type="NCBI Taxonomy" id="2952525"/>
    <lineage>
        <taxon>Bacteria</taxon>
        <taxon>Pseudomonadati</taxon>
        <taxon>Pseudomonadota</taxon>
        <taxon>Gammaproteobacteria</taxon>
        <taxon>Oceanospirillales</taxon>
        <taxon>Saccharospirillaceae</taxon>
        <taxon>Salinispirillum</taxon>
    </lineage>
</organism>
<reference evidence="8" key="1">
    <citation type="submission" date="2022-07" db="EMBL/GenBank/DDBJ databases">
        <title>Complete genome sequence of Salinispirillum sp. LH10-3-1 capable of multiple carbohydrate inversion isolated from a soda lake.</title>
        <authorList>
            <person name="Liu J."/>
            <person name="Zhai Y."/>
            <person name="Zhang H."/>
            <person name="Yang H."/>
            <person name="Qu J."/>
            <person name="Li J."/>
        </authorList>
    </citation>
    <scope>NUCLEOTIDE SEQUENCE</scope>
    <source>
        <strain evidence="8">LH 10-3-1</strain>
    </source>
</reference>
<dbReference type="GO" id="GO:0046872">
    <property type="term" value="F:metal ion binding"/>
    <property type="evidence" value="ECO:0007669"/>
    <property type="project" value="UniProtKB-KW"/>
</dbReference>
<dbReference type="InterPro" id="IPR045121">
    <property type="entry name" value="CoAse"/>
</dbReference>
<dbReference type="PANTHER" id="PTHR12992:SF11">
    <property type="entry name" value="MITOCHONDRIAL COENZYME A DIPHOSPHATASE NUDT8"/>
    <property type="match status" value="1"/>
</dbReference>
<name>A0AB38YCN2_9GAMM</name>
<dbReference type="InterPro" id="IPR015797">
    <property type="entry name" value="NUDIX_hydrolase-like_dom_sf"/>
</dbReference>
<dbReference type="Gene3D" id="3.90.79.10">
    <property type="entry name" value="Nucleoside Triphosphate Pyrophosphohydrolase"/>
    <property type="match status" value="1"/>
</dbReference>
<keyword evidence="3" id="KW-0479">Metal-binding</keyword>
<gene>
    <name evidence="8" type="ORF">NFC81_10130</name>
</gene>
<proteinExistence type="predicted"/>
<evidence type="ECO:0000256" key="5">
    <source>
        <dbReference type="ARBA" id="ARBA00022842"/>
    </source>
</evidence>
<dbReference type="InterPro" id="IPR000086">
    <property type="entry name" value="NUDIX_hydrolase_dom"/>
</dbReference>